<accession>A0A0K9PFG2</accession>
<protein>
    <submittedName>
        <fullName evidence="2">Uncharacterized protein</fullName>
    </submittedName>
</protein>
<proteinExistence type="predicted"/>
<feature type="region of interest" description="Disordered" evidence="1">
    <location>
        <begin position="91"/>
        <end position="132"/>
    </location>
</feature>
<name>A0A0K9PFG2_ZOSMR</name>
<dbReference type="AlphaFoldDB" id="A0A0K9PFG2"/>
<dbReference type="STRING" id="29655.A0A0K9PFG2"/>
<dbReference type="OrthoDB" id="696117at2759"/>
<evidence type="ECO:0000313" key="2">
    <source>
        <dbReference type="EMBL" id="KMZ67671.1"/>
    </source>
</evidence>
<reference evidence="3" key="1">
    <citation type="journal article" date="2016" name="Nature">
        <title>The genome of the seagrass Zostera marina reveals angiosperm adaptation to the sea.</title>
        <authorList>
            <person name="Olsen J.L."/>
            <person name="Rouze P."/>
            <person name="Verhelst B."/>
            <person name="Lin Y.-C."/>
            <person name="Bayer T."/>
            <person name="Collen J."/>
            <person name="Dattolo E."/>
            <person name="De Paoli E."/>
            <person name="Dittami S."/>
            <person name="Maumus F."/>
            <person name="Michel G."/>
            <person name="Kersting A."/>
            <person name="Lauritano C."/>
            <person name="Lohaus R."/>
            <person name="Toepel M."/>
            <person name="Tonon T."/>
            <person name="Vanneste K."/>
            <person name="Amirebrahimi M."/>
            <person name="Brakel J."/>
            <person name="Bostroem C."/>
            <person name="Chovatia M."/>
            <person name="Grimwood J."/>
            <person name="Jenkins J.W."/>
            <person name="Jueterbock A."/>
            <person name="Mraz A."/>
            <person name="Stam W.T."/>
            <person name="Tice H."/>
            <person name="Bornberg-Bauer E."/>
            <person name="Green P.J."/>
            <person name="Pearson G.A."/>
            <person name="Procaccini G."/>
            <person name="Duarte C.M."/>
            <person name="Schmutz J."/>
            <person name="Reusch T.B.H."/>
            <person name="Van de Peer Y."/>
        </authorList>
    </citation>
    <scope>NUCLEOTIDE SEQUENCE [LARGE SCALE GENOMIC DNA]</scope>
    <source>
        <strain evidence="3">cv. Finnish</strain>
    </source>
</reference>
<evidence type="ECO:0000313" key="3">
    <source>
        <dbReference type="Proteomes" id="UP000036987"/>
    </source>
</evidence>
<sequence length="132" mass="14908">MKPIIGVVVSSKDVTLSQVASVLTKFLTADTGADQDMLAYLRRASTAFDELVDLHAEIKARTERPRSTSDDGKKRVEKIEYLCVEEGKEDEVKKTKKKKRKTVEDGEVVNSGEDLDVERQHKKKKRKFIAEA</sequence>
<dbReference type="Proteomes" id="UP000036987">
    <property type="component" value="Unassembled WGS sequence"/>
</dbReference>
<comment type="caution">
    <text evidence="2">The sequence shown here is derived from an EMBL/GenBank/DDBJ whole genome shotgun (WGS) entry which is preliminary data.</text>
</comment>
<evidence type="ECO:0000256" key="1">
    <source>
        <dbReference type="SAM" id="MobiDB-lite"/>
    </source>
</evidence>
<dbReference type="EMBL" id="LFYR01000889">
    <property type="protein sequence ID" value="KMZ67671.1"/>
    <property type="molecule type" value="Genomic_DNA"/>
</dbReference>
<organism evidence="2 3">
    <name type="scientific">Zostera marina</name>
    <name type="common">Eelgrass</name>
    <dbReference type="NCBI Taxonomy" id="29655"/>
    <lineage>
        <taxon>Eukaryota</taxon>
        <taxon>Viridiplantae</taxon>
        <taxon>Streptophyta</taxon>
        <taxon>Embryophyta</taxon>
        <taxon>Tracheophyta</taxon>
        <taxon>Spermatophyta</taxon>
        <taxon>Magnoliopsida</taxon>
        <taxon>Liliopsida</taxon>
        <taxon>Zosteraceae</taxon>
        <taxon>Zostera</taxon>
    </lineage>
</organism>
<gene>
    <name evidence="2" type="ORF">ZOSMA_25G00580</name>
</gene>
<dbReference type="PANTHER" id="PTHR48227">
    <property type="entry name" value="DNA TOPOISOMERASE 1-LIKE"/>
    <property type="match status" value="1"/>
</dbReference>
<dbReference type="PANTHER" id="PTHR48227:SF1">
    <property type="entry name" value="DNA LIGASE 1-LIKE"/>
    <property type="match status" value="1"/>
</dbReference>
<dbReference type="OMA" id="CPEVEDR"/>
<keyword evidence="3" id="KW-1185">Reference proteome</keyword>
<feature type="compositionally biased region" description="Basic residues" evidence="1">
    <location>
        <begin position="120"/>
        <end position="132"/>
    </location>
</feature>